<reference evidence="4" key="1">
    <citation type="submission" date="2016-10" db="EMBL/GenBank/DDBJ databases">
        <authorList>
            <person name="Varghese N."/>
            <person name="Submissions S."/>
        </authorList>
    </citation>
    <scope>NUCLEOTIDE SEQUENCE [LARGE SCALE GENOMIC DNA]</scope>
    <source>
        <strain evidence="4">CGMCC 1.8981</strain>
    </source>
</reference>
<dbReference type="GO" id="GO:0003676">
    <property type="term" value="F:nucleic acid binding"/>
    <property type="evidence" value="ECO:0007669"/>
    <property type="project" value="InterPro"/>
</dbReference>
<dbReference type="Gene3D" id="3.10.310.30">
    <property type="match status" value="1"/>
</dbReference>
<accession>A0A1H6G835</accession>
<organism evidence="3 4">
    <name type="scientific">Natronorubrum sediminis</name>
    <dbReference type="NCBI Taxonomy" id="640943"/>
    <lineage>
        <taxon>Archaea</taxon>
        <taxon>Methanobacteriati</taxon>
        <taxon>Methanobacteriota</taxon>
        <taxon>Stenosarchaea group</taxon>
        <taxon>Halobacteria</taxon>
        <taxon>Halobacteriales</taxon>
        <taxon>Natrialbaceae</taxon>
        <taxon>Natronorubrum</taxon>
    </lineage>
</organism>
<dbReference type="Pfam" id="PF01368">
    <property type="entry name" value="DHH"/>
    <property type="match status" value="1"/>
</dbReference>
<dbReference type="InterPro" id="IPR038763">
    <property type="entry name" value="DHH_sf"/>
</dbReference>
<evidence type="ECO:0000313" key="3">
    <source>
        <dbReference type="EMBL" id="SEH18144.1"/>
    </source>
</evidence>
<evidence type="ECO:0000313" key="4">
    <source>
        <dbReference type="Proteomes" id="UP000199112"/>
    </source>
</evidence>
<dbReference type="PANTHER" id="PTHR47618:SF1">
    <property type="entry name" value="BIFUNCTIONAL OLIGORIBONUCLEASE AND PAP PHOSPHATASE NRNA"/>
    <property type="match status" value="1"/>
</dbReference>
<proteinExistence type="predicted"/>
<sequence>MSVAERGRVRLCHQNERSRADRLVDLLEDVGSLAVVCHDNPDPDCLASALALKRVAEYASVWDIEFVYSGEVTHPQNRVFVNLLDINLQKVTSDAIDGYDCVALVDCSIPGRNNSLEPETEVDIVIDHHPGHEPSAEFVDLRGDYSSTTTIIVEYHRALDLPLDAELATALLFAIRRETLDFLRNVTEKEYEAALYLHPFVDLNLLKKMNDPPLSEITVDAISNAIQTRTVQSAYLVATVGRSTERDVLPQAADYLLDLEGVQTIVVFGISGNEIHVSGRSTDSRVDPGGLLEEVFGDVGSAGGHEDMAAAQIPLGLFTDVSEEDEDLIDIAVRIIERRFFRAAGYEDKDIPGRPR</sequence>
<gene>
    <name evidence="3" type="ORF">SAMN04487967_3682</name>
</gene>
<dbReference type="InterPro" id="IPR001667">
    <property type="entry name" value="DDH_dom"/>
</dbReference>
<evidence type="ECO:0000259" key="1">
    <source>
        <dbReference type="Pfam" id="PF01368"/>
    </source>
</evidence>
<protein>
    <submittedName>
        <fullName evidence="3">DHHA1 domain-containing protein</fullName>
    </submittedName>
</protein>
<dbReference type="EMBL" id="FNWL01000006">
    <property type="protein sequence ID" value="SEH18144.1"/>
    <property type="molecule type" value="Genomic_DNA"/>
</dbReference>
<feature type="domain" description="DDH" evidence="1">
    <location>
        <begin position="34"/>
        <end position="175"/>
    </location>
</feature>
<dbReference type="PANTHER" id="PTHR47618">
    <property type="entry name" value="BIFUNCTIONAL OLIGORIBONUCLEASE AND PAP PHOSPHATASE NRNA"/>
    <property type="match status" value="1"/>
</dbReference>
<dbReference type="Pfam" id="PF02272">
    <property type="entry name" value="DHHA1"/>
    <property type="match status" value="1"/>
</dbReference>
<dbReference type="Gene3D" id="3.90.1640.10">
    <property type="entry name" value="inorganic pyrophosphatase (n-terminal core)"/>
    <property type="match status" value="1"/>
</dbReference>
<dbReference type="InterPro" id="IPR051319">
    <property type="entry name" value="Oligoribo/pAp-PDE_c-di-AMP_PDE"/>
</dbReference>
<dbReference type="SUPFAM" id="SSF64182">
    <property type="entry name" value="DHH phosphoesterases"/>
    <property type="match status" value="1"/>
</dbReference>
<dbReference type="AlphaFoldDB" id="A0A1H6G835"/>
<name>A0A1H6G835_9EURY</name>
<dbReference type="InterPro" id="IPR003156">
    <property type="entry name" value="DHHA1_dom"/>
</dbReference>
<feature type="domain" description="DHHA1" evidence="2">
    <location>
        <begin position="234"/>
        <end position="322"/>
    </location>
</feature>
<dbReference type="Proteomes" id="UP000199112">
    <property type="component" value="Unassembled WGS sequence"/>
</dbReference>
<keyword evidence="4" id="KW-1185">Reference proteome</keyword>
<evidence type="ECO:0000259" key="2">
    <source>
        <dbReference type="Pfam" id="PF02272"/>
    </source>
</evidence>